<dbReference type="EMBL" id="JACHBW010000020">
    <property type="protein sequence ID" value="MBB6105890.1"/>
    <property type="molecule type" value="Genomic_DNA"/>
</dbReference>
<dbReference type="RefSeq" id="WP_183729652.1">
    <property type="nucleotide sequence ID" value="NZ_JACHBW010000020.1"/>
</dbReference>
<keyword evidence="1" id="KW-0808">Transferase</keyword>
<protein>
    <submittedName>
        <fullName evidence="1">Signal transduction histidine kinase</fullName>
    </submittedName>
</protein>
<evidence type="ECO:0000313" key="2">
    <source>
        <dbReference type="Proteomes" id="UP000571554"/>
    </source>
</evidence>
<reference evidence="1 2" key="1">
    <citation type="submission" date="2020-08" db="EMBL/GenBank/DDBJ databases">
        <title>Above-ground endophytic microbial communities from plants in different locations in the United States.</title>
        <authorList>
            <person name="Frank C."/>
        </authorList>
    </citation>
    <scope>NUCLEOTIDE SEQUENCE [LARGE SCALE GENOMIC DNA]</scope>
    <source>
        <strain evidence="1 2">WP4_2_2</strain>
    </source>
</reference>
<keyword evidence="1" id="KW-0418">Kinase</keyword>
<dbReference type="GO" id="GO:0016301">
    <property type="term" value="F:kinase activity"/>
    <property type="evidence" value="ECO:0007669"/>
    <property type="project" value="UniProtKB-KW"/>
</dbReference>
<comment type="caution">
    <text evidence="1">The sequence shown here is derived from an EMBL/GenBank/DDBJ whole genome shotgun (WGS) entry which is preliminary data.</text>
</comment>
<proteinExistence type="predicted"/>
<evidence type="ECO:0000313" key="1">
    <source>
        <dbReference type="EMBL" id="MBB6105890.1"/>
    </source>
</evidence>
<accession>A0A7W9U4N9</accession>
<sequence>MLRISDIEAMRRCAGFGDVALDKLCAEVADLYQPLAAEKHIDLTLQLERVVSMVKVARKEIVRPYI</sequence>
<dbReference type="AlphaFoldDB" id="A0A7W9U4N9"/>
<gene>
    <name evidence="1" type="ORF">F4827_005760</name>
</gene>
<organism evidence="1 2">
    <name type="scientific">Paraburkholderia bannensis</name>
    <dbReference type="NCBI Taxonomy" id="765414"/>
    <lineage>
        <taxon>Bacteria</taxon>
        <taxon>Pseudomonadati</taxon>
        <taxon>Pseudomonadota</taxon>
        <taxon>Betaproteobacteria</taxon>
        <taxon>Burkholderiales</taxon>
        <taxon>Burkholderiaceae</taxon>
        <taxon>Paraburkholderia</taxon>
    </lineage>
</organism>
<keyword evidence="2" id="KW-1185">Reference proteome</keyword>
<dbReference type="Proteomes" id="UP000571554">
    <property type="component" value="Unassembled WGS sequence"/>
</dbReference>
<name>A0A7W9U4N9_9BURK</name>